<sequence length="121" mass="12517">MGNLCSKSSNKPDNFATPGRTVGSSTQPRQTSAPVPQKITSSTPGRALGGGDATSSADDARSAAARAAEERAAKANKPGGKLSSQLSAQKKQTQSQLLSSGSESERRARDADRSAEARNWN</sequence>
<dbReference type="EMBL" id="KN846991">
    <property type="protein sequence ID" value="KIW91418.1"/>
    <property type="molecule type" value="Genomic_DNA"/>
</dbReference>
<feature type="compositionally biased region" description="Low complexity" evidence="4">
    <location>
        <begin position="81"/>
        <end position="102"/>
    </location>
</feature>
<dbReference type="Proteomes" id="UP000053789">
    <property type="component" value="Unassembled WGS sequence"/>
</dbReference>
<accession>A0A0D2HDP6</accession>
<feature type="compositionally biased region" description="Low complexity" evidence="4">
    <location>
        <begin position="53"/>
        <end position="66"/>
    </location>
</feature>
<dbReference type="HOGENOM" id="CLU_133420_0_0_1"/>
<evidence type="ECO:0000256" key="3">
    <source>
        <dbReference type="ARBA" id="ARBA00023288"/>
    </source>
</evidence>
<evidence type="ECO:0000313" key="5">
    <source>
        <dbReference type="EMBL" id="KIW91418.1"/>
    </source>
</evidence>
<keyword evidence="3" id="KW-0449">Lipoprotein</keyword>
<feature type="compositionally biased region" description="Polar residues" evidence="4">
    <location>
        <begin position="1"/>
        <end position="12"/>
    </location>
</feature>
<evidence type="ECO:0000256" key="1">
    <source>
        <dbReference type="ARBA" id="ARBA00022707"/>
    </source>
</evidence>
<organism evidence="5 6">
    <name type="scientific">Cladophialophora bantiana (strain ATCC 10958 / CBS 173.52 / CDC B-1940 / NIH 8579)</name>
    <name type="common">Xylohypha bantiana</name>
    <dbReference type="NCBI Taxonomy" id="1442370"/>
    <lineage>
        <taxon>Eukaryota</taxon>
        <taxon>Fungi</taxon>
        <taxon>Dikarya</taxon>
        <taxon>Ascomycota</taxon>
        <taxon>Pezizomycotina</taxon>
        <taxon>Eurotiomycetes</taxon>
        <taxon>Chaetothyriomycetidae</taxon>
        <taxon>Chaetothyriales</taxon>
        <taxon>Herpotrichiellaceae</taxon>
        <taxon>Cladophialophora</taxon>
    </lineage>
</organism>
<dbReference type="GeneID" id="27701242"/>
<dbReference type="OrthoDB" id="5415072at2759"/>
<name>A0A0D2HDP6_CLAB1</name>
<evidence type="ECO:0000313" key="6">
    <source>
        <dbReference type="Proteomes" id="UP000053789"/>
    </source>
</evidence>
<feature type="region of interest" description="Disordered" evidence="4">
    <location>
        <begin position="1"/>
        <end position="121"/>
    </location>
</feature>
<proteinExistence type="predicted"/>
<evidence type="ECO:0000256" key="4">
    <source>
        <dbReference type="SAM" id="MobiDB-lite"/>
    </source>
</evidence>
<feature type="compositionally biased region" description="Basic and acidic residues" evidence="4">
    <location>
        <begin position="103"/>
        <end position="121"/>
    </location>
</feature>
<dbReference type="RefSeq" id="XP_016618087.1">
    <property type="nucleotide sequence ID" value="XM_016766042.1"/>
</dbReference>
<dbReference type="InterPro" id="IPR031632">
    <property type="entry name" value="SVIP"/>
</dbReference>
<reference evidence="5" key="1">
    <citation type="submission" date="2015-01" db="EMBL/GenBank/DDBJ databases">
        <title>The Genome Sequence of Cladophialophora bantiana CBS 173.52.</title>
        <authorList>
            <consortium name="The Broad Institute Genomics Platform"/>
            <person name="Cuomo C."/>
            <person name="de Hoog S."/>
            <person name="Gorbushina A."/>
            <person name="Stielow B."/>
            <person name="Teixiera M."/>
            <person name="Abouelleil A."/>
            <person name="Chapman S.B."/>
            <person name="Priest M."/>
            <person name="Young S.K."/>
            <person name="Wortman J."/>
            <person name="Nusbaum C."/>
            <person name="Birren B."/>
        </authorList>
    </citation>
    <scope>NUCLEOTIDE SEQUENCE [LARGE SCALE GENOMIC DNA]</scope>
    <source>
        <strain evidence="5">CBS 173.52</strain>
    </source>
</reference>
<protein>
    <submittedName>
        <fullName evidence="5">Uncharacterized protein</fullName>
    </submittedName>
</protein>
<dbReference type="VEuPathDB" id="FungiDB:Z519_08314"/>
<keyword evidence="2" id="KW-0564">Palmitate</keyword>
<evidence type="ECO:0000256" key="2">
    <source>
        <dbReference type="ARBA" id="ARBA00023139"/>
    </source>
</evidence>
<keyword evidence="1" id="KW-0519">Myristate</keyword>
<feature type="compositionally biased region" description="Polar residues" evidence="4">
    <location>
        <begin position="22"/>
        <end position="44"/>
    </location>
</feature>
<gene>
    <name evidence="5" type="ORF">Z519_08314</name>
</gene>
<dbReference type="Pfam" id="PF15811">
    <property type="entry name" value="SVIP"/>
    <property type="match status" value="1"/>
</dbReference>
<dbReference type="AlphaFoldDB" id="A0A0D2HDP6"/>
<keyword evidence="6" id="KW-1185">Reference proteome</keyword>